<dbReference type="InterPro" id="IPR029055">
    <property type="entry name" value="Ntn_hydrolases_N"/>
</dbReference>
<evidence type="ECO:0000313" key="10">
    <source>
        <dbReference type="Proteomes" id="UP000031802"/>
    </source>
</evidence>
<evidence type="ECO:0000256" key="7">
    <source>
        <dbReference type="PIRSR" id="PIRSR600246-3"/>
    </source>
</evidence>
<sequence>MMKQTRLTFICLFLMVLALCSHAQQATPKRYVLAIHGGAGTILKKNMSDSLERAYVAELTKSLREGYRTLQSGGTSIDAVVAAIQIMEDSPLFNAGKGAVFNHKGENEMDASIMDGKTLAAGAVAGVHTIRNPITAAKAVMEQSEHVMMVGEGAEEFAHSKGIVLVEPSYFWTKPRWDALQKILERDKDATALDHDDKQSNTKKYIDEKFGTVGCVALDQQGGLAAGTSTGGMTNKKYGRVGDAPIIGAGNYANDQVAISCTGWGEYYIRTVAAYDVAAKVAYANLPLAKAAQLVIDKIAALGGDGGMIALDKDGRVAMPFNTAGMYRGTITADGKVEVAIYKD</sequence>
<dbReference type="InterPro" id="IPR000246">
    <property type="entry name" value="Peptidase_T2"/>
</dbReference>
<protein>
    <recommendedName>
        <fullName evidence="4">Isoaspartyl peptidase</fullName>
    </recommendedName>
</protein>
<feature type="chain" id="PRO_5002124133" description="Isoaspartyl peptidase" evidence="8">
    <location>
        <begin position="24"/>
        <end position="344"/>
    </location>
</feature>
<dbReference type="GO" id="GO:0006508">
    <property type="term" value="P:proteolysis"/>
    <property type="evidence" value="ECO:0007669"/>
    <property type="project" value="UniProtKB-KW"/>
</dbReference>
<evidence type="ECO:0000256" key="1">
    <source>
        <dbReference type="ARBA" id="ARBA00022670"/>
    </source>
</evidence>
<evidence type="ECO:0000313" key="9">
    <source>
        <dbReference type="EMBL" id="KGE15263.1"/>
    </source>
</evidence>
<feature type="binding site" evidence="6">
    <location>
        <begin position="262"/>
        <end position="265"/>
    </location>
    <ligand>
        <name>substrate</name>
    </ligand>
</feature>
<feature type="active site" description="Nucleophile" evidence="5">
    <location>
        <position position="212"/>
    </location>
</feature>
<keyword evidence="3" id="KW-0068">Autocatalytic cleavage</keyword>
<accession>A0A0B8T4U5</accession>
<keyword evidence="10" id="KW-1185">Reference proteome</keyword>
<keyword evidence="2" id="KW-0378">Hydrolase</keyword>
<dbReference type="RefSeq" id="WP_117624841.1">
    <property type="nucleotide sequence ID" value="NZ_JJMU01000014.1"/>
</dbReference>
<dbReference type="PANTHER" id="PTHR10188:SF6">
    <property type="entry name" value="N(4)-(BETA-N-ACETYLGLUCOSAMINYL)-L-ASPARAGINASE"/>
    <property type="match status" value="1"/>
</dbReference>
<evidence type="ECO:0000256" key="3">
    <source>
        <dbReference type="ARBA" id="ARBA00022813"/>
    </source>
</evidence>
<dbReference type="AlphaFoldDB" id="A0A0B8T4U5"/>
<dbReference type="OrthoDB" id="9780217at2"/>
<keyword evidence="8" id="KW-0732">Signal</keyword>
<gene>
    <name evidence="9" type="ORF">DI53_0944</name>
</gene>
<dbReference type="GO" id="GO:0008233">
    <property type="term" value="F:peptidase activity"/>
    <property type="evidence" value="ECO:0007669"/>
    <property type="project" value="UniProtKB-KW"/>
</dbReference>
<evidence type="ECO:0000256" key="6">
    <source>
        <dbReference type="PIRSR" id="PIRSR600246-2"/>
    </source>
</evidence>
<feature type="binding site" evidence="6">
    <location>
        <begin position="240"/>
        <end position="243"/>
    </location>
    <ligand>
        <name>substrate</name>
    </ligand>
</feature>
<reference evidence="9 10" key="2">
    <citation type="journal article" date="2015" name="PLoS ONE">
        <title>Whole-Genome Optical Mapping and Finished Genome Sequence of Sphingobacterium deserti sp. nov., a New Species Isolated from the Western Desert of China.</title>
        <authorList>
            <person name="Teng C."/>
            <person name="Zhou Z."/>
            <person name="Molnar I."/>
            <person name="Li X."/>
            <person name="Tang R."/>
            <person name="Chen M."/>
            <person name="Wang L."/>
            <person name="Su S."/>
            <person name="Zhang W."/>
            <person name="Lin M."/>
        </authorList>
    </citation>
    <scope>NUCLEOTIDE SEQUENCE [LARGE SCALE GENOMIC DNA]</scope>
    <source>
        <strain evidence="10">ACCC05744</strain>
    </source>
</reference>
<dbReference type="EMBL" id="JJMU01000014">
    <property type="protein sequence ID" value="KGE15263.1"/>
    <property type="molecule type" value="Genomic_DNA"/>
</dbReference>
<dbReference type="Pfam" id="PF01112">
    <property type="entry name" value="Asparaginase_2"/>
    <property type="match status" value="1"/>
</dbReference>
<keyword evidence="1" id="KW-0645">Protease</keyword>
<evidence type="ECO:0000256" key="5">
    <source>
        <dbReference type="PIRSR" id="PIRSR600246-1"/>
    </source>
</evidence>
<proteinExistence type="predicted"/>
<organism evidence="9 10">
    <name type="scientific">Sphingobacterium deserti</name>
    <dbReference type="NCBI Taxonomy" id="1229276"/>
    <lineage>
        <taxon>Bacteria</taxon>
        <taxon>Pseudomonadati</taxon>
        <taxon>Bacteroidota</taxon>
        <taxon>Sphingobacteriia</taxon>
        <taxon>Sphingobacteriales</taxon>
        <taxon>Sphingobacteriaceae</taxon>
        <taxon>Sphingobacterium</taxon>
    </lineage>
</organism>
<dbReference type="GO" id="GO:0016811">
    <property type="term" value="F:hydrolase activity, acting on carbon-nitrogen (but not peptide) bonds, in linear amides"/>
    <property type="evidence" value="ECO:0007669"/>
    <property type="project" value="UniProtKB-ARBA"/>
</dbReference>
<dbReference type="SUPFAM" id="SSF56235">
    <property type="entry name" value="N-terminal nucleophile aminohydrolases (Ntn hydrolases)"/>
    <property type="match status" value="1"/>
</dbReference>
<dbReference type="STRING" id="1229276.DI53_0944"/>
<dbReference type="PANTHER" id="PTHR10188">
    <property type="entry name" value="L-ASPARAGINASE"/>
    <property type="match status" value="1"/>
</dbReference>
<dbReference type="FunFam" id="3.60.20.30:FF:000001">
    <property type="entry name" value="Isoaspartyl peptidase/L-asparaginase"/>
    <property type="match status" value="1"/>
</dbReference>
<dbReference type="eggNOG" id="COG1446">
    <property type="taxonomic scope" value="Bacteria"/>
</dbReference>
<feature type="signal peptide" evidence="8">
    <location>
        <begin position="1"/>
        <end position="23"/>
    </location>
</feature>
<comment type="caution">
    <text evidence="9">The sequence shown here is derived from an EMBL/GenBank/DDBJ whole genome shotgun (WGS) entry which is preliminary data.</text>
</comment>
<dbReference type="Proteomes" id="UP000031802">
    <property type="component" value="Unassembled WGS sequence"/>
</dbReference>
<evidence type="ECO:0000256" key="8">
    <source>
        <dbReference type="SAM" id="SignalP"/>
    </source>
</evidence>
<dbReference type="PATRIC" id="fig|1229276.3.peg.973"/>
<dbReference type="CDD" id="cd04701">
    <property type="entry name" value="Asparaginase_2"/>
    <property type="match status" value="1"/>
</dbReference>
<evidence type="ECO:0000256" key="2">
    <source>
        <dbReference type="ARBA" id="ARBA00022801"/>
    </source>
</evidence>
<dbReference type="Gene3D" id="3.60.20.30">
    <property type="entry name" value="(Glycosyl)asparaginase"/>
    <property type="match status" value="1"/>
</dbReference>
<name>A0A0B8T4U5_9SPHI</name>
<reference evidence="10" key="1">
    <citation type="submission" date="2014-04" db="EMBL/GenBank/DDBJ databases">
        <title>Whole-Genome optical mapping and complete genome sequence of Sphingobacterium deserti sp. nov., a new spaces isolated from desert in the west of China.</title>
        <authorList>
            <person name="Teng C."/>
            <person name="Zhou Z."/>
            <person name="Li X."/>
            <person name="Chen M."/>
            <person name="Lin M."/>
            <person name="Wang L."/>
            <person name="Su S."/>
            <person name="Zhang C."/>
            <person name="Zhang W."/>
        </authorList>
    </citation>
    <scope>NUCLEOTIDE SEQUENCE [LARGE SCALE GENOMIC DNA]</scope>
    <source>
        <strain evidence="10">ACCC05744</strain>
    </source>
</reference>
<feature type="site" description="Cleavage; by autolysis" evidence="7">
    <location>
        <begin position="211"/>
        <end position="212"/>
    </location>
</feature>
<evidence type="ECO:0000256" key="4">
    <source>
        <dbReference type="ARBA" id="ARBA00069124"/>
    </source>
</evidence>